<keyword evidence="1" id="KW-0805">Transcription regulation</keyword>
<dbReference type="PANTHER" id="PTHR42756:SF1">
    <property type="entry name" value="TRANSCRIPTIONAL REPRESSOR OF EMRAB OPERON"/>
    <property type="match status" value="1"/>
</dbReference>
<dbReference type="AlphaFoldDB" id="A0A926KLK3"/>
<dbReference type="GO" id="GO:0003700">
    <property type="term" value="F:DNA-binding transcription factor activity"/>
    <property type="evidence" value="ECO:0007669"/>
    <property type="project" value="InterPro"/>
</dbReference>
<dbReference type="RefSeq" id="WP_188173811.1">
    <property type="nucleotide sequence ID" value="NZ_JACVVD010000002.1"/>
</dbReference>
<protein>
    <submittedName>
        <fullName evidence="5">MarR family transcriptional regulator</fullName>
    </submittedName>
</protein>
<dbReference type="InterPro" id="IPR036388">
    <property type="entry name" value="WH-like_DNA-bd_sf"/>
</dbReference>
<evidence type="ECO:0000313" key="6">
    <source>
        <dbReference type="Proteomes" id="UP000650466"/>
    </source>
</evidence>
<dbReference type="InterPro" id="IPR000835">
    <property type="entry name" value="HTH_MarR-typ"/>
</dbReference>
<dbReference type="SUPFAM" id="SSF46785">
    <property type="entry name" value="Winged helix' DNA-binding domain"/>
    <property type="match status" value="1"/>
</dbReference>
<reference evidence="5" key="1">
    <citation type="submission" date="2020-09" db="EMBL/GenBank/DDBJ databases">
        <title>Draft Genome Sequence of Paenibacillus sp. WST5.</title>
        <authorList>
            <person name="Bao Z."/>
        </authorList>
    </citation>
    <scope>NUCLEOTIDE SEQUENCE</scope>
    <source>
        <strain evidence="5">WST5</strain>
    </source>
</reference>
<dbReference type="Gene3D" id="1.10.10.10">
    <property type="entry name" value="Winged helix-like DNA-binding domain superfamily/Winged helix DNA-binding domain"/>
    <property type="match status" value="1"/>
</dbReference>
<name>A0A926KLK3_9BACL</name>
<dbReference type="SMART" id="SM00347">
    <property type="entry name" value="HTH_MARR"/>
    <property type="match status" value="1"/>
</dbReference>
<evidence type="ECO:0000259" key="4">
    <source>
        <dbReference type="PROSITE" id="PS50995"/>
    </source>
</evidence>
<evidence type="ECO:0000256" key="2">
    <source>
        <dbReference type="ARBA" id="ARBA00023125"/>
    </source>
</evidence>
<dbReference type="Pfam" id="PF01047">
    <property type="entry name" value="MarR"/>
    <property type="match status" value="1"/>
</dbReference>
<keyword evidence="6" id="KW-1185">Reference proteome</keyword>
<keyword evidence="3" id="KW-0804">Transcription</keyword>
<keyword evidence="2" id="KW-0238">DNA-binding</keyword>
<dbReference type="EMBL" id="JACVVD010000002">
    <property type="protein sequence ID" value="MBD0380044.1"/>
    <property type="molecule type" value="Genomic_DNA"/>
</dbReference>
<dbReference type="PANTHER" id="PTHR42756">
    <property type="entry name" value="TRANSCRIPTIONAL REGULATOR, MARR"/>
    <property type="match status" value="1"/>
</dbReference>
<dbReference type="PRINTS" id="PR00598">
    <property type="entry name" value="HTHMARR"/>
</dbReference>
<dbReference type="GO" id="GO:0003677">
    <property type="term" value="F:DNA binding"/>
    <property type="evidence" value="ECO:0007669"/>
    <property type="project" value="UniProtKB-KW"/>
</dbReference>
<evidence type="ECO:0000256" key="1">
    <source>
        <dbReference type="ARBA" id="ARBA00023015"/>
    </source>
</evidence>
<dbReference type="PROSITE" id="PS50995">
    <property type="entry name" value="HTH_MARR_2"/>
    <property type="match status" value="1"/>
</dbReference>
<feature type="domain" description="HTH marR-type" evidence="4">
    <location>
        <begin position="3"/>
        <end position="141"/>
    </location>
</feature>
<dbReference type="InterPro" id="IPR036390">
    <property type="entry name" value="WH_DNA-bd_sf"/>
</dbReference>
<sequence>MEEKLLSSDMDRFRTAFELTHRRISHAVFAKLESDLTMPQFFMLYMIRKESTPKQTLLAEKMGVKPSAITVMIDRLVQSGHVIRKHHESDRRIVLVDLTPLGEEVLKKAEDVHKEVLARGLSQLPPEELATLVEAFEKLAAFYSKTEI</sequence>
<proteinExistence type="predicted"/>
<evidence type="ECO:0000256" key="3">
    <source>
        <dbReference type="ARBA" id="ARBA00023163"/>
    </source>
</evidence>
<organism evidence="5 6">
    <name type="scientific">Paenibacillus sedimenti</name>
    <dbReference type="NCBI Taxonomy" id="2770274"/>
    <lineage>
        <taxon>Bacteria</taxon>
        <taxon>Bacillati</taxon>
        <taxon>Bacillota</taxon>
        <taxon>Bacilli</taxon>
        <taxon>Bacillales</taxon>
        <taxon>Paenibacillaceae</taxon>
        <taxon>Paenibacillus</taxon>
    </lineage>
</organism>
<evidence type="ECO:0000313" key="5">
    <source>
        <dbReference type="EMBL" id="MBD0380044.1"/>
    </source>
</evidence>
<dbReference type="Proteomes" id="UP000650466">
    <property type="component" value="Unassembled WGS sequence"/>
</dbReference>
<comment type="caution">
    <text evidence="5">The sequence shown here is derived from an EMBL/GenBank/DDBJ whole genome shotgun (WGS) entry which is preliminary data.</text>
</comment>
<accession>A0A926KLK3</accession>
<gene>
    <name evidence="5" type="ORF">ICC18_07970</name>
</gene>